<protein>
    <submittedName>
        <fullName evidence="9">ABC transporter permease</fullName>
    </submittedName>
</protein>
<sequence length="318" mass="34239">MNRSAGSYIVRRLLQLIPLLLGVTLLTFAMLRFAAGDAVELLYENLGTSVSQAVLDAKRAELGLDQPFFVQYGRWLWDLLHGDLGTSYVSGVPVLPTLLSKVPATLLLTGASLGLTILISVPLGIISAVFHGRWIDYLIRAVSFVGNSLPNFFAALLLLLIFAVKLRWLPVIDLGGGGSLVLPSVTLALAMSSRYTRQIRAAVLEELEQDYVTGALARGVGRKTVLLSNVLRAAMGTIVTLLAMSAGSLLGGTAIVESIFLWDGVGKLTVDSIAMRDAPVVLAYVLWTAILYVVLNLAADLLCRRLDPRVRLGEEGRP</sequence>
<organism evidence="9 10">
    <name type="scientific">Candidatus Avoscillospira avistercoris</name>
    <dbReference type="NCBI Taxonomy" id="2840707"/>
    <lineage>
        <taxon>Bacteria</taxon>
        <taxon>Bacillati</taxon>
        <taxon>Bacillota</taxon>
        <taxon>Clostridia</taxon>
        <taxon>Eubacteriales</taxon>
        <taxon>Oscillospiraceae</taxon>
        <taxon>Oscillospiraceae incertae sedis</taxon>
        <taxon>Candidatus Avoscillospira</taxon>
    </lineage>
</organism>
<proteinExistence type="inferred from homology"/>
<dbReference type="SUPFAM" id="SSF161098">
    <property type="entry name" value="MetI-like"/>
    <property type="match status" value="1"/>
</dbReference>
<reference evidence="9" key="2">
    <citation type="journal article" date="2021" name="PeerJ">
        <title>Extensive microbial diversity within the chicken gut microbiome revealed by metagenomics and culture.</title>
        <authorList>
            <person name="Gilroy R."/>
            <person name="Ravi A."/>
            <person name="Getino M."/>
            <person name="Pursley I."/>
            <person name="Horton D.L."/>
            <person name="Alikhan N.F."/>
            <person name="Baker D."/>
            <person name="Gharbi K."/>
            <person name="Hall N."/>
            <person name="Watson M."/>
            <person name="Adriaenssens E.M."/>
            <person name="Foster-Nyarko E."/>
            <person name="Jarju S."/>
            <person name="Secka A."/>
            <person name="Antonio M."/>
            <person name="Oren A."/>
            <person name="Chaudhuri R.R."/>
            <person name="La Ragione R."/>
            <person name="Hildebrand F."/>
            <person name="Pallen M.J."/>
        </authorList>
    </citation>
    <scope>NUCLEOTIDE SEQUENCE</scope>
    <source>
        <strain evidence="9">ChiBcec16-1751</strain>
    </source>
</reference>
<dbReference type="PANTHER" id="PTHR43163">
    <property type="entry name" value="DIPEPTIDE TRANSPORT SYSTEM PERMEASE PROTEIN DPPB-RELATED"/>
    <property type="match status" value="1"/>
</dbReference>
<comment type="subcellular location">
    <subcellularLocation>
        <location evidence="1 7">Cell membrane</location>
        <topology evidence="1 7">Multi-pass membrane protein</topology>
    </subcellularLocation>
</comment>
<dbReference type="InterPro" id="IPR000515">
    <property type="entry name" value="MetI-like"/>
</dbReference>
<keyword evidence="6 7" id="KW-0472">Membrane</keyword>
<feature type="transmembrane region" description="Helical" evidence="7">
    <location>
        <begin position="168"/>
        <end position="190"/>
    </location>
</feature>
<dbReference type="GO" id="GO:0055085">
    <property type="term" value="P:transmembrane transport"/>
    <property type="evidence" value="ECO:0007669"/>
    <property type="project" value="InterPro"/>
</dbReference>
<name>A0A9D1JUS1_9FIRM</name>
<evidence type="ECO:0000313" key="9">
    <source>
        <dbReference type="EMBL" id="HIS65544.1"/>
    </source>
</evidence>
<gene>
    <name evidence="9" type="ORF">IAA83_09275</name>
</gene>
<accession>A0A9D1JUS1</accession>
<dbReference type="AlphaFoldDB" id="A0A9D1JUS1"/>
<dbReference type="GO" id="GO:0005886">
    <property type="term" value="C:plasma membrane"/>
    <property type="evidence" value="ECO:0007669"/>
    <property type="project" value="UniProtKB-SubCell"/>
</dbReference>
<reference evidence="9" key="1">
    <citation type="submission" date="2020-10" db="EMBL/GenBank/DDBJ databases">
        <authorList>
            <person name="Gilroy R."/>
        </authorList>
    </citation>
    <scope>NUCLEOTIDE SEQUENCE</scope>
    <source>
        <strain evidence="9">ChiBcec16-1751</strain>
    </source>
</reference>
<dbReference type="PROSITE" id="PS50928">
    <property type="entry name" value="ABC_TM1"/>
    <property type="match status" value="1"/>
</dbReference>
<comment type="caution">
    <text evidence="9">The sequence shown here is derived from an EMBL/GenBank/DDBJ whole genome shotgun (WGS) entry which is preliminary data.</text>
</comment>
<evidence type="ECO:0000259" key="8">
    <source>
        <dbReference type="PROSITE" id="PS50928"/>
    </source>
</evidence>
<keyword evidence="4 7" id="KW-0812">Transmembrane</keyword>
<feature type="transmembrane region" description="Helical" evidence="7">
    <location>
        <begin position="106"/>
        <end position="130"/>
    </location>
</feature>
<comment type="similarity">
    <text evidence="7">Belongs to the binding-protein-dependent transport system permease family.</text>
</comment>
<dbReference type="CDD" id="cd06261">
    <property type="entry name" value="TM_PBP2"/>
    <property type="match status" value="1"/>
</dbReference>
<evidence type="ECO:0000256" key="2">
    <source>
        <dbReference type="ARBA" id="ARBA00022448"/>
    </source>
</evidence>
<feature type="transmembrane region" description="Helical" evidence="7">
    <location>
        <begin position="238"/>
        <end position="261"/>
    </location>
</feature>
<evidence type="ECO:0000256" key="1">
    <source>
        <dbReference type="ARBA" id="ARBA00004651"/>
    </source>
</evidence>
<dbReference type="Proteomes" id="UP000886741">
    <property type="component" value="Unassembled WGS sequence"/>
</dbReference>
<feature type="transmembrane region" description="Helical" evidence="7">
    <location>
        <begin position="281"/>
        <end position="303"/>
    </location>
</feature>
<evidence type="ECO:0000256" key="6">
    <source>
        <dbReference type="ARBA" id="ARBA00023136"/>
    </source>
</evidence>
<feature type="transmembrane region" description="Helical" evidence="7">
    <location>
        <begin position="137"/>
        <end position="162"/>
    </location>
</feature>
<evidence type="ECO:0000313" key="10">
    <source>
        <dbReference type="Proteomes" id="UP000886741"/>
    </source>
</evidence>
<keyword evidence="5 7" id="KW-1133">Transmembrane helix</keyword>
<dbReference type="Pfam" id="PF19300">
    <property type="entry name" value="BPD_transp_1_N"/>
    <property type="match status" value="1"/>
</dbReference>
<dbReference type="InterPro" id="IPR035906">
    <property type="entry name" value="MetI-like_sf"/>
</dbReference>
<feature type="domain" description="ABC transmembrane type-1" evidence="8">
    <location>
        <begin position="102"/>
        <end position="303"/>
    </location>
</feature>
<dbReference type="Pfam" id="PF00528">
    <property type="entry name" value="BPD_transp_1"/>
    <property type="match status" value="1"/>
</dbReference>
<dbReference type="Gene3D" id="1.10.3720.10">
    <property type="entry name" value="MetI-like"/>
    <property type="match status" value="1"/>
</dbReference>
<evidence type="ECO:0000256" key="5">
    <source>
        <dbReference type="ARBA" id="ARBA00022989"/>
    </source>
</evidence>
<keyword evidence="2 7" id="KW-0813">Transport</keyword>
<dbReference type="PANTHER" id="PTHR43163:SF6">
    <property type="entry name" value="DIPEPTIDE TRANSPORT SYSTEM PERMEASE PROTEIN DPPB-RELATED"/>
    <property type="match status" value="1"/>
</dbReference>
<evidence type="ECO:0000256" key="3">
    <source>
        <dbReference type="ARBA" id="ARBA00022475"/>
    </source>
</evidence>
<dbReference type="EMBL" id="DVJJ01000143">
    <property type="protein sequence ID" value="HIS65544.1"/>
    <property type="molecule type" value="Genomic_DNA"/>
</dbReference>
<evidence type="ECO:0000256" key="4">
    <source>
        <dbReference type="ARBA" id="ARBA00022692"/>
    </source>
</evidence>
<dbReference type="InterPro" id="IPR045621">
    <property type="entry name" value="BPD_transp_1_N"/>
</dbReference>
<evidence type="ECO:0000256" key="7">
    <source>
        <dbReference type="RuleBase" id="RU363032"/>
    </source>
</evidence>
<keyword evidence="3" id="KW-1003">Cell membrane</keyword>